<dbReference type="GO" id="GO:0005886">
    <property type="term" value="C:plasma membrane"/>
    <property type="evidence" value="ECO:0007669"/>
    <property type="project" value="TreeGrafter"/>
</dbReference>
<protein>
    <recommendedName>
        <fullName evidence="1">C2 domain-containing protein</fullName>
    </recommendedName>
</protein>
<dbReference type="EMBL" id="CAXHTB010000020">
    <property type="protein sequence ID" value="CAL0327677.1"/>
    <property type="molecule type" value="Genomic_DNA"/>
</dbReference>
<proteinExistence type="predicted"/>
<dbReference type="Proteomes" id="UP001497480">
    <property type="component" value="Unassembled WGS sequence"/>
</dbReference>
<dbReference type="Pfam" id="PF00168">
    <property type="entry name" value="C2"/>
    <property type="match status" value="1"/>
</dbReference>
<evidence type="ECO:0000313" key="2">
    <source>
        <dbReference type="EMBL" id="CAL0327677.1"/>
    </source>
</evidence>
<dbReference type="SUPFAM" id="SSF49562">
    <property type="entry name" value="C2 domain (Calcium/lipid-binding domain, CaLB)"/>
    <property type="match status" value="1"/>
</dbReference>
<dbReference type="CDD" id="cd00275">
    <property type="entry name" value="C2_PLC_like"/>
    <property type="match status" value="1"/>
</dbReference>
<gene>
    <name evidence="2" type="ORF">LLUT_LOCUS28737</name>
</gene>
<dbReference type="GO" id="GO:0048015">
    <property type="term" value="P:phosphatidylinositol-mediated signaling"/>
    <property type="evidence" value="ECO:0007669"/>
    <property type="project" value="TreeGrafter"/>
</dbReference>
<sequence length="129" mass="15154">MVHGHSVIAPNNISRSKETQKDSVSVYMGEGWYYDFKHTHFDQYSPPHFYTRVGIAGVPYDNVMKKTKTIEDNWLPTWNEVFEFPLYVPELALLRIEVHEYDIYENDDFGGQTVLPVWDKKRNSSYSTV</sequence>
<dbReference type="PANTHER" id="PTHR10336:SF154">
    <property type="entry name" value="PHOSPHOINOSITIDE PHOSPHOLIPASE C 2"/>
    <property type="match status" value="1"/>
</dbReference>
<dbReference type="GO" id="GO:0004435">
    <property type="term" value="F:phosphatidylinositol-4,5-bisphosphate phospholipase C activity"/>
    <property type="evidence" value="ECO:0007669"/>
    <property type="project" value="TreeGrafter"/>
</dbReference>
<dbReference type="Gene3D" id="2.60.40.150">
    <property type="entry name" value="C2 domain"/>
    <property type="match status" value="1"/>
</dbReference>
<dbReference type="AlphaFoldDB" id="A0AAV1Y0X8"/>
<evidence type="ECO:0000259" key="1">
    <source>
        <dbReference type="PROSITE" id="PS50004"/>
    </source>
</evidence>
<dbReference type="InterPro" id="IPR001192">
    <property type="entry name" value="PI-PLC_fam"/>
</dbReference>
<evidence type="ECO:0000313" key="3">
    <source>
        <dbReference type="Proteomes" id="UP001497480"/>
    </source>
</evidence>
<name>A0AAV1Y0X8_LUPLU</name>
<comment type="caution">
    <text evidence="2">The sequence shown here is derived from an EMBL/GenBank/DDBJ whole genome shotgun (WGS) entry which is preliminary data.</text>
</comment>
<dbReference type="PANTHER" id="PTHR10336">
    <property type="entry name" value="PHOSPHOINOSITIDE-SPECIFIC PHOSPHOLIPASE C FAMILY PROTEIN"/>
    <property type="match status" value="1"/>
</dbReference>
<keyword evidence="3" id="KW-1185">Reference proteome</keyword>
<dbReference type="PROSITE" id="PS50004">
    <property type="entry name" value="C2"/>
    <property type="match status" value="1"/>
</dbReference>
<feature type="domain" description="C2" evidence="1">
    <location>
        <begin position="2"/>
        <end position="129"/>
    </location>
</feature>
<dbReference type="GO" id="GO:0051209">
    <property type="term" value="P:release of sequestered calcium ion into cytosol"/>
    <property type="evidence" value="ECO:0007669"/>
    <property type="project" value="TreeGrafter"/>
</dbReference>
<organism evidence="2 3">
    <name type="scientific">Lupinus luteus</name>
    <name type="common">European yellow lupine</name>
    <dbReference type="NCBI Taxonomy" id="3873"/>
    <lineage>
        <taxon>Eukaryota</taxon>
        <taxon>Viridiplantae</taxon>
        <taxon>Streptophyta</taxon>
        <taxon>Embryophyta</taxon>
        <taxon>Tracheophyta</taxon>
        <taxon>Spermatophyta</taxon>
        <taxon>Magnoliopsida</taxon>
        <taxon>eudicotyledons</taxon>
        <taxon>Gunneridae</taxon>
        <taxon>Pentapetalae</taxon>
        <taxon>rosids</taxon>
        <taxon>fabids</taxon>
        <taxon>Fabales</taxon>
        <taxon>Fabaceae</taxon>
        <taxon>Papilionoideae</taxon>
        <taxon>50 kb inversion clade</taxon>
        <taxon>genistoids sensu lato</taxon>
        <taxon>core genistoids</taxon>
        <taxon>Genisteae</taxon>
        <taxon>Lupinus</taxon>
    </lineage>
</organism>
<dbReference type="InterPro" id="IPR035892">
    <property type="entry name" value="C2_domain_sf"/>
</dbReference>
<dbReference type="InterPro" id="IPR000008">
    <property type="entry name" value="C2_dom"/>
</dbReference>
<accession>A0AAV1Y0X8</accession>
<dbReference type="SMART" id="SM00239">
    <property type="entry name" value="C2"/>
    <property type="match status" value="1"/>
</dbReference>
<reference evidence="2 3" key="1">
    <citation type="submission" date="2024-03" db="EMBL/GenBank/DDBJ databases">
        <authorList>
            <person name="Martinez-Hernandez J."/>
        </authorList>
    </citation>
    <scope>NUCLEOTIDE SEQUENCE [LARGE SCALE GENOMIC DNA]</scope>
</reference>